<feature type="domain" description="Glycosyl transferase family 1" evidence="1">
    <location>
        <begin position="212"/>
        <end position="362"/>
    </location>
</feature>
<dbReference type="InterPro" id="IPR050194">
    <property type="entry name" value="Glycosyltransferase_grp1"/>
</dbReference>
<gene>
    <name evidence="3" type="ORF">ADN01_07220</name>
</gene>
<reference evidence="3 4" key="1">
    <citation type="submission" date="2015-07" db="EMBL/GenBank/DDBJ databases">
        <title>Genome sequence of Levilinea saccharolytica DSM 16555.</title>
        <authorList>
            <person name="Hemp J."/>
            <person name="Ward L.M."/>
            <person name="Pace L.A."/>
            <person name="Fischer W.W."/>
        </authorList>
    </citation>
    <scope>NUCLEOTIDE SEQUENCE [LARGE SCALE GENOMIC DNA]</scope>
    <source>
        <strain evidence="3 4">KIBI-1</strain>
    </source>
</reference>
<comment type="caution">
    <text evidence="3">The sequence shown here is derived from an EMBL/GenBank/DDBJ whole genome shotgun (WGS) entry which is preliminary data.</text>
</comment>
<evidence type="ECO:0000313" key="3">
    <source>
        <dbReference type="EMBL" id="KPL84860.1"/>
    </source>
</evidence>
<dbReference type="InterPro" id="IPR028098">
    <property type="entry name" value="Glyco_trans_4-like_N"/>
</dbReference>
<dbReference type="Proteomes" id="UP000050501">
    <property type="component" value="Unassembled WGS sequence"/>
</dbReference>
<dbReference type="PANTHER" id="PTHR45947:SF13">
    <property type="entry name" value="TRANSFERASE"/>
    <property type="match status" value="1"/>
</dbReference>
<evidence type="ECO:0000313" key="4">
    <source>
        <dbReference type="Proteomes" id="UP000050501"/>
    </source>
</evidence>
<dbReference type="Gene3D" id="3.40.50.2000">
    <property type="entry name" value="Glycogen Phosphorylase B"/>
    <property type="match status" value="2"/>
</dbReference>
<evidence type="ECO:0000259" key="2">
    <source>
        <dbReference type="Pfam" id="PF13439"/>
    </source>
</evidence>
<dbReference type="OrthoDB" id="9772485at2"/>
<dbReference type="InterPro" id="IPR001296">
    <property type="entry name" value="Glyco_trans_1"/>
</dbReference>
<sequence>MRILMAHNFYQQPGGEDAIFNDEVDLLRTFGHPVETYTEHNQQVNEIGLMQTGIRTVWSAPARKALEERIRTFRPDIVHFHNTFQLISPAAYAVCQAAGVPVVQTLHNYRLLCPAATFFRAGGVCEACMKWPFPWPAVRYRCYRSSWSASGVTAAMLSFHRLLKTWEKQVDRFICLTSFAAQKFIEGGLPSEKLATVPNFIMNDPGVGSRRSPYVLFVGRLTQEKGVETLLNALDAFPAGCTLKIVGDGPLSELVSNAVENHGNVQWMGRRSPQMVLDLMRQAACLVFPSIWYEGMPRTLIEAFATGTPVISTDLGAMPSMIKPGIHGWLVPPGNSEAFAERVGWMTAHEEESAQMGENCRQEYLQKYQARDHYEAILRVYQEVIQVRRADGV</sequence>
<dbReference type="EMBL" id="LGCM01000028">
    <property type="protein sequence ID" value="KPL84860.1"/>
    <property type="molecule type" value="Genomic_DNA"/>
</dbReference>
<dbReference type="CDD" id="cd03801">
    <property type="entry name" value="GT4_PimA-like"/>
    <property type="match status" value="1"/>
</dbReference>
<dbReference type="AlphaFoldDB" id="A0A0P6XR04"/>
<proteinExistence type="predicted"/>
<dbReference type="RefSeq" id="WP_062418742.1">
    <property type="nucleotide sequence ID" value="NZ_DF967974.1"/>
</dbReference>
<dbReference type="Pfam" id="PF00534">
    <property type="entry name" value="Glycos_transf_1"/>
    <property type="match status" value="1"/>
</dbReference>
<dbReference type="PANTHER" id="PTHR45947">
    <property type="entry name" value="SULFOQUINOVOSYL TRANSFERASE SQD2"/>
    <property type="match status" value="1"/>
</dbReference>
<organism evidence="3 4">
    <name type="scientific">Levilinea saccharolytica</name>
    <dbReference type="NCBI Taxonomy" id="229921"/>
    <lineage>
        <taxon>Bacteria</taxon>
        <taxon>Bacillati</taxon>
        <taxon>Chloroflexota</taxon>
        <taxon>Anaerolineae</taxon>
        <taxon>Anaerolineales</taxon>
        <taxon>Anaerolineaceae</taxon>
        <taxon>Levilinea</taxon>
    </lineage>
</organism>
<name>A0A0P6XR04_9CHLR</name>
<accession>A0A0P6XR04</accession>
<dbReference type="STRING" id="229921.ADN01_07220"/>
<feature type="domain" description="Glycosyltransferase subfamily 4-like N-terminal" evidence="2">
    <location>
        <begin position="52"/>
        <end position="201"/>
    </location>
</feature>
<dbReference type="Pfam" id="PF13439">
    <property type="entry name" value="Glyco_transf_4"/>
    <property type="match status" value="1"/>
</dbReference>
<dbReference type="SUPFAM" id="SSF53756">
    <property type="entry name" value="UDP-Glycosyltransferase/glycogen phosphorylase"/>
    <property type="match status" value="1"/>
</dbReference>
<protein>
    <recommendedName>
        <fullName evidence="5">Glycosyl transferase family 1</fullName>
    </recommendedName>
</protein>
<evidence type="ECO:0008006" key="5">
    <source>
        <dbReference type="Google" id="ProtNLM"/>
    </source>
</evidence>
<evidence type="ECO:0000259" key="1">
    <source>
        <dbReference type="Pfam" id="PF00534"/>
    </source>
</evidence>
<dbReference type="PATRIC" id="fig|229921.5.peg.1682"/>
<keyword evidence="4" id="KW-1185">Reference proteome</keyword>
<dbReference type="GO" id="GO:0016757">
    <property type="term" value="F:glycosyltransferase activity"/>
    <property type="evidence" value="ECO:0007669"/>
    <property type="project" value="InterPro"/>
</dbReference>